<evidence type="ECO:0000256" key="3">
    <source>
        <dbReference type="ARBA" id="ARBA00022467"/>
    </source>
</evidence>
<dbReference type="OrthoDB" id="340550at2759"/>
<evidence type="ECO:0000313" key="6">
    <source>
        <dbReference type="EnsemblMetazoa" id="XP_030856075"/>
    </source>
</evidence>
<keyword evidence="7" id="KW-1185">Reference proteome</keyword>
<comment type="subunit">
    <text evidence="5">Heterodimer of an alpha and a beta subunit.</text>
</comment>
<dbReference type="InterPro" id="IPR042489">
    <property type="entry name" value="CapZ_alpha_1"/>
</dbReference>
<comment type="similarity">
    <text evidence="1 5">Belongs to the F-actin-capping protein alpha subunit family.</text>
</comment>
<dbReference type="Gene3D" id="3.30.1140.60">
    <property type="entry name" value="F-actin capping protein, alpha subunit"/>
    <property type="match status" value="1"/>
</dbReference>
<dbReference type="Pfam" id="PF01267">
    <property type="entry name" value="F-actin_cap_A"/>
    <property type="match status" value="1"/>
</dbReference>
<name>A0A7M7PVC7_STRPU</name>
<evidence type="ECO:0000256" key="2">
    <source>
        <dbReference type="ARBA" id="ARBA00014038"/>
    </source>
</evidence>
<dbReference type="GO" id="GO:0030036">
    <property type="term" value="P:actin cytoskeleton organization"/>
    <property type="evidence" value="ECO:0000318"/>
    <property type="project" value="GO_Central"/>
</dbReference>
<dbReference type="GO" id="GO:0008290">
    <property type="term" value="C:F-actin capping protein complex"/>
    <property type="evidence" value="ECO:0000318"/>
    <property type="project" value="GO_Central"/>
</dbReference>
<evidence type="ECO:0000256" key="5">
    <source>
        <dbReference type="RuleBase" id="RU365077"/>
    </source>
</evidence>
<dbReference type="KEGG" id="spu:577039"/>
<sequence>MSDFEPISDAEKTKIASDFILHAPPGEFNEVFNDVRILVNNDDLLREGAGEAFAKYNKDQFTPATIDGADKQTLITQFNDHNGQFFDPTSKQSFKYDHMRKEASDVQPASIDNNSEPWRLALANAVGGYIKDHFPHGNSSVFGRTKDKKIILVACIEDHLFQPNNYWNGRWRSQWSVTVDPSGGSVEASGLIKVQVHYYEDGNVQLVSHKEIKIPLEITTPDNTAAAFVKAIADAELVYQSNLSEDYISMSDTTFKALRRQLPITRSKFNWKQWNHYDIGKKLNQTQ</sequence>
<dbReference type="Gene3D" id="3.90.1150.210">
    <property type="entry name" value="F-actin capping protein, beta subunit"/>
    <property type="match status" value="1"/>
</dbReference>
<dbReference type="InterPro" id="IPR037282">
    <property type="entry name" value="CapZ_alpha/beta"/>
</dbReference>
<dbReference type="GO" id="GO:0030863">
    <property type="term" value="C:cortical cytoskeleton"/>
    <property type="evidence" value="ECO:0000318"/>
    <property type="project" value="GO_Central"/>
</dbReference>
<dbReference type="PANTHER" id="PTHR10653">
    <property type="entry name" value="F-ACTIN-CAPPING PROTEIN SUBUNIT ALPHA"/>
    <property type="match status" value="1"/>
</dbReference>
<dbReference type="SUPFAM" id="SSF90096">
    <property type="entry name" value="Subunits of heterodimeric actin filament capping protein Capz"/>
    <property type="match status" value="1"/>
</dbReference>
<keyword evidence="4 5" id="KW-0009">Actin-binding</keyword>
<keyword evidence="3 5" id="KW-0117">Actin capping</keyword>
<protein>
    <recommendedName>
        <fullName evidence="2 5">F-actin-capping protein subunit alpha</fullName>
    </recommendedName>
</protein>
<evidence type="ECO:0000256" key="1">
    <source>
        <dbReference type="ARBA" id="ARBA00010479"/>
    </source>
</evidence>
<dbReference type="EnsemblMetazoa" id="XM_031000215">
    <property type="protein sequence ID" value="XP_030856075"/>
    <property type="gene ID" value="LOC577039"/>
</dbReference>
<dbReference type="PRINTS" id="PR00191">
    <property type="entry name" value="FACTINCAPA"/>
</dbReference>
<comment type="function">
    <text evidence="5">F-actin-capping proteins bind in a Ca(2+)-independent manner to the fast growing ends of actin filaments (barbed end) thereby blocking the exchange of subunits at these ends. Unlike other capping proteins (such as gelsolin and severin), these proteins do not sever actin filaments.</text>
</comment>
<dbReference type="PROSITE" id="PS00749">
    <property type="entry name" value="F_ACTIN_CAPPING_A_2"/>
    <property type="match status" value="1"/>
</dbReference>
<dbReference type="AlphaFoldDB" id="A0A7M7PVC7"/>
<accession>A0A7M7PVC7</accession>
<evidence type="ECO:0000313" key="7">
    <source>
        <dbReference type="Proteomes" id="UP000007110"/>
    </source>
</evidence>
<dbReference type="InParanoid" id="A0A7M7PVC7"/>
<dbReference type="PROSITE" id="PS00748">
    <property type="entry name" value="F_ACTIN_CAPPING_A_1"/>
    <property type="match status" value="1"/>
</dbReference>
<organism evidence="6 7">
    <name type="scientific">Strongylocentrotus purpuratus</name>
    <name type="common">Purple sea urchin</name>
    <dbReference type="NCBI Taxonomy" id="7668"/>
    <lineage>
        <taxon>Eukaryota</taxon>
        <taxon>Metazoa</taxon>
        <taxon>Echinodermata</taxon>
        <taxon>Eleutherozoa</taxon>
        <taxon>Echinozoa</taxon>
        <taxon>Echinoidea</taxon>
        <taxon>Euechinoidea</taxon>
        <taxon>Echinacea</taxon>
        <taxon>Camarodonta</taxon>
        <taxon>Echinidea</taxon>
        <taxon>Strongylocentrotidae</taxon>
        <taxon>Strongylocentrotus</taxon>
    </lineage>
</organism>
<reference evidence="6" key="2">
    <citation type="submission" date="2021-01" db="UniProtKB">
        <authorList>
            <consortium name="EnsemblMetazoa"/>
        </authorList>
    </citation>
    <scope>IDENTIFICATION</scope>
</reference>
<dbReference type="GO" id="GO:0051015">
    <property type="term" value="F:actin filament binding"/>
    <property type="evidence" value="ECO:0000318"/>
    <property type="project" value="GO_Central"/>
</dbReference>
<dbReference type="GeneID" id="577039"/>
<dbReference type="PANTHER" id="PTHR10653:SF0">
    <property type="entry name" value="F-ACTIN-CAPPING PROTEIN SUBUNIT ALPHA"/>
    <property type="match status" value="1"/>
</dbReference>
<dbReference type="InterPro" id="IPR042276">
    <property type="entry name" value="CapZ_alpha/beta_2"/>
</dbReference>
<dbReference type="FunFam" id="3.90.1150.210:FF:000003">
    <property type="entry name" value="F-actin-capping protein subunit alpha"/>
    <property type="match status" value="1"/>
</dbReference>
<evidence type="ECO:0000256" key="4">
    <source>
        <dbReference type="ARBA" id="ARBA00023203"/>
    </source>
</evidence>
<dbReference type="InterPro" id="IPR002189">
    <property type="entry name" value="CapZ_alpha"/>
</dbReference>
<dbReference type="InterPro" id="IPR017865">
    <property type="entry name" value="F-actin_cap_asu_CS"/>
</dbReference>
<dbReference type="RefSeq" id="XP_030856075.1">
    <property type="nucleotide sequence ID" value="XM_031000215.1"/>
</dbReference>
<dbReference type="Proteomes" id="UP000007110">
    <property type="component" value="Unassembled WGS sequence"/>
</dbReference>
<proteinExistence type="inferred from homology"/>
<dbReference type="GO" id="GO:0051016">
    <property type="term" value="P:barbed-end actin filament capping"/>
    <property type="evidence" value="ECO:0000318"/>
    <property type="project" value="GO_Central"/>
</dbReference>
<dbReference type="OMA" id="VACIEDH"/>
<reference evidence="7" key="1">
    <citation type="submission" date="2015-02" db="EMBL/GenBank/DDBJ databases">
        <title>Genome sequencing for Strongylocentrotus purpuratus.</title>
        <authorList>
            <person name="Murali S."/>
            <person name="Liu Y."/>
            <person name="Vee V."/>
            <person name="English A."/>
            <person name="Wang M."/>
            <person name="Skinner E."/>
            <person name="Han Y."/>
            <person name="Muzny D.M."/>
            <person name="Worley K.C."/>
            <person name="Gibbs R.A."/>
        </authorList>
    </citation>
    <scope>NUCLEOTIDE SEQUENCE</scope>
</reference>